<name>A0ABU2NGT1_9PSEU</name>
<dbReference type="Proteomes" id="UP001183202">
    <property type="component" value="Unassembled WGS sequence"/>
</dbReference>
<feature type="transmembrane region" description="Helical" evidence="2">
    <location>
        <begin position="87"/>
        <end position="108"/>
    </location>
</feature>
<protein>
    <recommendedName>
        <fullName evidence="5">SPW repeat-containing protein</fullName>
    </recommendedName>
</protein>
<keyword evidence="2" id="KW-1133">Transmembrane helix</keyword>
<dbReference type="EMBL" id="JAVREJ010000014">
    <property type="protein sequence ID" value="MDT0351804.1"/>
    <property type="molecule type" value="Genomic_DNA"/>
</dbReference>
<feature type="compositionally biased region" description="Low complexity" evidence="1">
    <location>
        <begin position="1"/>
        <end position="13"/>
    </location>
</feature>
<sequence length="156" mass="15307">MAGSALPGPALSEPGPPGSGLPRPGLHSPGLFALLVVDGLLLGAIGLVLTPMYAGAVPTPVGALMSIVIVPWLVLRAGELDSRPAVAGAPLLAWLLAVGVLGVGGPGGDVLLPATWQSALLVFGGLFAGLLALRKVLMGEAVSAGDRGAADVRGDD</sequence>
<organism evidence="3 4">
    <name type="scientific">Pseudonocardia charpentierae</name>
    <dbReference type="NCBI Taxonomy" id="3075545"/>
    <lineage>
        <taxon>Bacteria</taxon>
        <taxon>Bacillati</taxon>
        <taxon>Actinomycetota</taxon>
        <taxon>Actinomycetes</taxon>
        <taxon>Pseudonocardiales</taxon>
        <taxon>Pseudonocardiaceae</taxon>
        <taxon>Pseudonocardia</taxon>
    </lineage>
</organism>
<keyword evidence="4" id="KW-1185">Reference proteome</keyword>
<evidence type="ECO:0008006" key="5">
    <source>
        <dbReference type="Google" id="ProtNLM"/>
    </source>
</evidence>
<evidence type="ECO:0000256" key="1">
    <source>
        <dbReference type="SAM" id="MobiDB-lite"/>
    </source>
</evidence>
<evidence type="ECO:0000256" key="2">
    <source>
        <dbReference type="SAM" id="Phobius"/>
    </source>
</evidence>
<evidence type="ECO:0000313" key="4">
    <source>
        <dbReference type="Proteomes" id="UP001183202"/>
    </source>
</evidence>
<reference evidence="4" key="1">
    <citation type="submission" date="2023-07" db="EMBL/GenBank/DDBJ databases">
        <title>30 novel species of actinomycetes from the DSMZ collection.</title>
        <authorList>
            <person name="Nouioui I."/>
        </authorList>
    </citation>
    <scope>NUCLEOTIDE SEQUENCE [LARGE SCALE GENOMIC DNA]</scope>
    <source>
        <strain evidence="4">DSM 45834</strain>
    </source>
</reference>
<gene>
    <name evidence="3" type="ORF">RM445_19960</name>
</gene>
<keyword evidence="2" id="KW-0812">Transmembrane</keyword>
<feature type="transmembrane region" description="Helical" evidence="2">
    <location>
        <begin position="31"/>
        <end position="49"/>
    </location>
</feature>
<evidence type="ECO:0000313" key="3">
    <source>
        <dbReference type="EMBL" id="MDT0351804.1"/>
    </source>
</evidence>
<feature type="transmembrane region" description="Helical" evidence="2">
    <location>
        <begin position="114"/>
        <end position="133"/>
    </location>
</feature>
<dbReference type="RefSeq" id="WP_311558253.1">
    <property type="nucleotide sequence ID" value="NZ_JAVREJ010000014.1"/>
</dbReference>
<keyword evidence="2" id="KW-0472">Membrane</keyword>
<proteinExistence type="predicted"/>
<feature type="region of interest" description="Disordered" evidence="1">
    <location>
        <begin position="1"/>
        <end position="22"/>
    </location>
</feature>
<accession>A0ABU2NGT1</accession>
<comment type="caution">
    <text evidence="3">The sequence shown here is derived from an EMBL/GenBank/DDBJ whole genome shotgun (WGS) entry which is preliminary data.</text>
</comment>
<feature type="transmembrane region" description="Helical" evidence="2">
    <location>
        <begin position="55"/>
        <end position="75"/>
    </location>
</feature>